<dbReference type="RefSeq" id="WP_076368899.1">
    <property type="nucleotide sequence ID" value="NZ_FTMX01000004.1"/>
</dbReference>
<proteinExistence type="predicted"/>
<dbReference type="InterPro" id="IPR003501">
    <property type="entry name" value="PTS_EIIB_2/3"/>
</dbReference>
<reference evidence="3 4" key="1">
    <citation type="submission" date="2017-01" db="EMBL/GenBank/DDBJ databases">
        <authorList>
            <person name="Varghese N."/>
            <person name="Submissions S."/>
        </authorList>
    </citation>
    <scope>NUCLEOTIDE SEQUENCE [LARGE SCALE GENOMIC DNA]</scope>
    <source>
        <strain evidence="3 4">RUG2-6</strain>
    </source>
</reference>
<dbReference type="GO" id="GO:0009401">
    <property type="term" value="P:phosphoenolpyruvate-dependent sugar phosphotransferase system"/>
    <property type="evidence" value="ECO:0007669"/>
    <property type="project" value="InterPro"/>
</dbReference>
<evidence type="ECO:0000259" key="2">
    <source>
        <dbReference type="PROSITE" id="PS51099"/>
    </source>
</evidence>
<keyword evidence="1" id="KW-0808">Transferase</keyword>
<dbReference type="Gene3D" id="3.40.50.2300">
    <property type="match status" value="1"/>
</dbReference>
<gene>
    <name evidence="3" type="ORF">SAMN05878482_104389</name>
</gene>
<dbReference type="EMBL" id="FTMX01000004">
    <property type="protein sequence ID" value="SIR59088.1"/>
    <property type="molecule type" value="Genomic_DNA"/>
</dbReference>
<dbReference type="PROSITE" id="PS51099">
    <property type="entry name" value="PTS_EIIB_TYPE_2"/>
    <property type="match status" value="1"/>
</dbReference>
<dbReference type="InterPro" id="IPR036095">
    <property type="entry name" value="PTS_EIIB-like_sf"/>
</dbReference>
<accession>A0A9X8RAI5</accession>
<sequence length="93" mass="9957">MKKHIVFACSSGIATSTVVAEKVVEHCKNNGIDVVYQQAIIGELPSLDNSVDLFVVTSQVEAKLTTTLVNALPIVTGFGEEEVLDKIVELLKG</sequence>
<evidence type="ECO:0000256" key="1">
    <source>
        <dbReference type="ARBA" id="ARBA00022679"/>
    </source>
</evidence>
<protein>
    <submittedName>
        <fullName evidence="3">PTS system, galactitol-specific IIB component</fullName>
    </submittedName>
</protein>
<dbReference type="AlphaFoldDB" id="A0A9X8RAI5"/>
<dbReference type="InterPro" id="IPR013011">
    <property type="entry name" value="PTS_EIIB_2"/>
</dbReference>
<dbReference type="CDD" id="cd05566">
    <property type="entry name" value="PTS_IIB_galactitol"/>
    <property type="match status" value="1"/>
</dbReference>
<feature type="domain" description="PTS EIIB type-2" evidence="2">
    <location>
        <begin position="3"/>
        <end position="93"/>
    </location>
</feature>
<evidence type="ECO:0000313" key="4">
    <source>
        <dbReference type="Proteomes" id="UP000185829"/>
    </source>
</evidence>
<evidence type="ECO:0000313" key="3">
    <source>
        <dbReference type="EMBL" id="SIR59088.1"/>
    </source>
</evidence>
<comment type="caution">
    <text evidence="3">The sequence shown here is derived from an EMBL/GenBank/DDBJ whole genome shotgun (WGS) entry which is preliminary data.</text>
</comment>
<dbReference type="GO" id="GO:0008982">
    <property type="term" value="F:protein-N(PI)-phosphohistidine-sugar phosphotransferase activity"/>
    <property type="evidence" value="ECO:0007669"/>
    <property type="project" value="InterPro"/>
</dbReference>
<dbReference type="Pfam" id="PF02302">
    <property type="entry name" value="PTS_IIB"/>
    <property type="match status" value="1"/>
</dbReference>
<dbReference type="SUPFAM" id="SSF52794">
    <property type="entry name" value="PTS system IIB component-like"/>
    <property type="match status" value="1"/>
</dbReference>
<dbReference type="Proteomes" id="UP000185829">
    <property type="component" value="Unassembled WGS sequence"/>
</dbReference>
<organism evidence="3 4">
    <name type="scientific">Peribacillus simplex</name>
    <dbReference type="NCBI Taxonomy" id="1478"/>
    <lineage>
        <taxon>Bacteria</taxon>
        <taxon>Bacillati</taxon>
        <taxon>Bacillota</taxon>
        <taxon>Bacilli</taxon>
        <taxon>Bacillales</taxon>
        <taxon>Bacillaceae</taxon>
        <taxon>Peribacillus</taxon>
    </lineage>
</organism>
<name>A0A9X8RAI5_9BACI</name>